<gene>
    <name evidence="3" type="ORF">HFA01_12580</name>
</gene>
<organism evidence="3 4">
    <name type="scientific">Halobacillus faecis</name>
    <dbReference type="NCBI Taxonomy" id="360184"/>
    <lineage>
        <taxon>Bacteria</taxon>
        <taxon>Bacillati</taxon>
        <taxon>Bacillota</taxon>
        <taxon>Bacilli</taxon>
        <taxon>Bacillales</taxon>
        <taxon>Bacillaceae</taxon>
        <taxon>Halobacillus</taxon>
    </lineage>
</organism>
<dbReference type="InterPro" id="IPR004843">
    <property type="entry name" value="Calcineurin-like_PHP"/>
</dbReference>
<evidence type="ECO:0000313" key="3">
    <source>
        <dbReference type="EMBL" id="GEN52996.1"/>
    </source>
</evidence>
<dbReference type="PANTHER" id="PTHR30337:SF7">
    <property type="entry name" value="PHOSPHOESTERASE"/>
    <property type="match status" value="1"/>
</dbReference>
<keyword evidence="3" id="KW-0269">Exonuclease</keyword>
<feature type="domain" description="Calcineurin-like phosphoesterase" evidence="2">
    <location>
        <begin position="6"/>
        <end position="204"/>
    </location>
</feature>
<dbReference type="EMBL" id="BJYD01000009">
    <property type="protein sequence ID" value="GEN52996.1"/>
    <property type="molecule type" value="Genomic_DNA"/>
</dbReference>
<accession>A0A511WPD6</accession>
<dbReference type="Proteomes" id="UP000321886">
    <property type="component" value="Unassembled WGS sequence"/>
</dbReference>
<keyword evidence="3" id="KW-0540">Nuclease</keyword>
<name>A0A511WPD6_9BACI</name>
<dbReference type="RefSeq" id="WP_146814298.1">
    <property type="nucleotide sequence ID" value="NZ_BJYD01000009.1"/>
</dbReference>
<dbReference type="CDD" id="cd00840">
    <property type="entry name" value="MPP_Mre11_N"/>
    <property type="match status" value="1"/>
</dbReference>
<dbReference type="PANTHER" id="PTHR30337">
    <property type="entry name" value="COMPONENT OF ATP-DEPENDENT DSDNA EXONUCLEASE"/>
    <property type="match status" value="1"/>
</dbReference>
<dbReference type="InterPro" id="IPR050535">
    <property type="entry name" value="DNA_Repair-Maintenance_Comp"/>
</dbReference>
<dbReference type="PIRSF" id="PIRSF033091">
    <property type="entry name" value="Pesterase_YhaO"/>
    <property type="match status" value="1"/>
</dbReference>
<dbReference type="OrthoDB" id="9773856at2"/>
<dbReference type="AlphaFoldDB" id="A0A511WPD6"/>
<evidence type="ECO:0000313" key="4">
    <source>
        <dbReference type="Proteomes" id="UP000321886"/>
    </source>
</evidence>
<dbReference type="Gene3D" id="3.60.21.10">
    <property type="match status" value="1"/>
</dbReference>
<proteinExistence type="predicted"/>
<comment type="caution">
    <text evidence="3">The sequence shown here is derived from an EMBL/GenBank/DDBJ whole genome shotgun (WGS) entry which is preliminary data.</text>
</comment>
<dbReference type="Pfam" id="PF00149">
    <property type="entry name" value="Metallophos"/>
    <property type="match status" value="1"/>
</dbReference>
<reference evidence="3 4" key="1">
    <citation type="submission" date="2019-07" db="EMBL/GenBank/DDBJ databases">
        <title>Whole genome shotgun sequence of Halobacillus faecis NBRC 103569.</title>
        <authorList>
            <person name="Hosoyama A."/>
            <person name="Uohara A."/>
            <person name="Ohji S."/>
            <person name="Ichikawa N."/>
        </authorList>
    </citation>
    <scope>NUCLEOTIDE SEQUENCE [LARGE SCALE GENOMIC DNA]</scope>
    <source>
        <strain evidence="3 4">NBRC 103569</strain>
    </source>
</reference>
<dbReference type="InterPro" id="IPR041796">
    <property type="entry name" value="Mre11_N"/>
</dbReference>
<evidence type="ECO:0000256" key="1">
    <source>
        <dbReference type="ARBA" id="ARBA00022801"/>
    </source>
</evidence>
<dbReference type="GO" id="GO:0004527">
    <property type="term" value="F:exonuclease activity"/>
    <property type="evidence" value="ECO:0007669"/>
    <property type="project" value="UniProtKB-KW"/>
</dbReference>
<dbReference type="InterPro" id="IPR029052">
    <property type="entry name" value="Metallo-depent_PP-like"/>
</dbReference>
<protein>
    <submittedName>
        <fullName evidence="3">DNA repair exonuclease</fullName>
    </submittedName>
</protein>
<keyword evidence="1" id="KW-0378">Hydrolase</keyword>
<sequence length="412" mass="47770">MVASSIRFIHSADLHIDSLFKTKGNFPGELLERLRKSTFEAFDRLIDACINHKVDFLLITGDLYNEEIRSIKAQVHLRRGFERLQEQGIHVYISYGNHDYLEGKTLPIEMPGNVHIFDSQNVEHFPFEKEGEVQAHIYGFSYETREVRDRKVQDFNKVEGADYHIGMLHGSLDTNTDHDVYAPFSLEELKGKGMDYWALGHIHKRSVLSTDPPVLYPGNIQGRSRKEAGEKGCYLVEHTRGEWKYHFVPLQSITYVSTSVSDLETTTFEELEKILENAKDKVAVGSPVMLTITMVGYAGSIEDIQEWVEVINENEDFHSDDWIWIEEIKVERHTTWDEEELMRGSHFTGELLRTISDVHDEEVNQWLSPLFSHRKVSKYIQPIKGEETTDIVEQAKYLLLDRMINHERGRTL</sequence>
<keyword evidence="4" id="KW-1185">Reference proteome</keyword>
<dbReference type="InterPro" id="IPR014576">
    <property type="entry name" value="Pesterase_YhaO"/>
</dbReference>
<dbReference type="SUPFAM" id="SSF56300">
    <property type="entry name" value="Metallo-dependent phosphatases"/>
    <property type="match status" value="1"/>
</dbReference>
<evidence type="ECO:0000259" key="2">
    <source>
        <dbReference type="Pfam" id="PF00149"/>
    </source>
</evidence>